<dbReference type="Pfam" id="PF00092">
    <property type="entry name" value="VWA"/>
    <property type="match status" value="1"/>
</dbReference>
<protein>
    <recommendedName>
        <fullName evidence="2">VWFA domain-containing protein</fullName>
    </recommendedName>
</protein>
<dbReference type="OrthoDB" id="10267238at2759"/>
<dbReference type="Gene3D" id="3.40.50.410">
    <property type="entry name" value="von Willebrand factor, type A domain"/>
    <property type="match status" value="1"/>
</dbReference>
<dbReference type="SUPFAM" id="SSF53300">
    <property type="entry name" value="vWA-like"/>
    <property type="match status" value="1"/>
</dbReference>
<evidence type="ECO:0000313" key="3">
    <source>
        <dbReference type="EMBL" id="PRP87315.1"/>
    </source>
</evidence>
<organism evidence="3 4">
    <name type="scientific">Planoprotostelium fungivorum</name>
    <dbReference type="NCBI Taxonomy" id="1890364"/>
    <lineage>
        <taxon>Eukaryota</taxon>
        <taxon>Amoebozoa</taxon>
        <taxon>Evosea</taxon>
        <taxon>Variosea</taxon>
        <taxon>Cavosteliida</taxon>
        <taxon>Cavosteliaceae</taxon>
        <taxon>Planoprotostelium</taxon>
    </lineage>
</organism>
<dbReference type="EMBL" id="MDYQ01000021">
    <property type="protein sequence ID" value="PRP87315.1"/>
    <property type="molecule type" value="Genomic_DNA"/>
</dbReference>
<dbReference type="InParanoid" id="A0A2P6NTL5"/>
<dbReference type="Pfam" id="PF14624">
    <property type="entry name" value="Vwaint"/>
    <property type="match status" value="1"/>
</dbReference>
<evidence type="ECO:0000313" key="4">
    <source>
        <dbReference type="Proteomes" id="UP000241769"/>
    </source>
</evidence>
<sequence>MSAQQHLSLQLVPESKASGMNVRDLLMLGTLRAPAFESKVKRPPLQLCAVIDQSGSMQGPKIELVREATTFIATQLTENDSMSIVTYNNDAVLAFPRQKMTPTNKERIFDCIKNIRANGGTNICLGLIEGLDTLEKDVTRDTVTSTLLLTDGQANDGPTTAEAIVGAIPEGYSGHSHSSPIGYGSPFRAQQPMDTNKKIGAPKNGGKRVIQGSVNTFGFGNDHDATLLTTLARKAEGVYYYVPGTNDIGPIFANVLGGLTTVFALKVKIRFEGLNGCTIQKAHTRYTERKDPEGKFIELDIPDVQGQERKDVVLSIRLPETIQDGRQPYVRMRVTYFNTLSEEEETVTQDISIYRCENPITEPVPAELDIERNRIKAAEAMEEATKLGDEGKMNQAVKRITDAINEITISPTAKETVNQGLLEDLNRATVNFSTVEAYRYGGQQIAQTTCSSHWAQRQTSNSDRGQARYETSARSDMRRRFDSFSSERK</sequence>
<proteinExistence type="predicted"/>
<feature type="domain" description="VWFA" evidence="2">
    <location>
        <begin position="46"/>
        <end position="255"/>
    </location>
</feature>
<dbReference type="Proteomes" id="UP000241769">
    <property type="component" value="Unassembled WGS sequence"/>
</dbReference>
<evidence type="ECO:0000259" key="2">
    <source>
        <dbReference type="PROSITE" id="PS50234"/>
    </source>
</evidence>
<feature type="compositionally biased region" description="Basic and acidic residues" evidence="1">
    <location>
        <begin position="465"/>
        <end position="489"/>
    </location>
</feature>
<dbReference type="STRING" id="1890364.A0A2P6NTL5"/>
<comment type="caution">
    <text evidence="3">The sequence shown here is derived from an EMBL/GenBank/DDBJ whole genome shotgun (WGS) entry which is preliminary data.</text>
</comment>
<dbReference type="PANTHER" id="PTHR10579:SF43">
    <property type="entry name" value="ZINC FINGER (C3HC4-TYPE RING FINGER) FAMILY PROTEIN"/>
    <property type="match status" value="1"/>
</dbReference>
<dbReference type="InterPro" id="IPR051266">
    <property type="entry name" value="CLCR"/>
</dbReference>
<dbReference type="SMART" id="SM00327">
    <property type="entry name" value="VWA"/>
    <property type="match status" value="1"/>
</dbReference>
<dbReference type="InterPro" id="IPR036465">
    <property type="entry name" value="vWFA_dom_sf"/>
</dbReference>
<dbReference type="InterPro" id="IPR032838">
    <property type="entry name" value="Vwaint_dom"/>
</dbReference>
<dbReference type="InterPro" id="IPR002035">
    <property type="entry name" value="VWF_A"/>
</dbReference>
<evidence type="ECO:0000256" key="1">
    <source>
        <dbReference type="SAM" id="MobiDB-lite"/>
    </source>
</evidence>
<dbReference type="PANTHER" id="PTHR10579">
    <property type="entry name" value="CALCIUM-ACTIVATED CHLORIDE CHANNEL REGULATOR"/>
    <property type="match status" value="1"/>
</dbReference>
<gene>
    <name evidence="3" type="ORF">PROFUN_01577</name>
</gene>
<feature type="region of interest" description="Disordered" evidence="1">
    <location>
        <begin position="456"/>
        <end position="489"/>
    </location>
</feature>
<name>A0A2P6NTL5_9EUKA</name>
<keyword evidence="4" id="KW-1185">Reference proteome</keyword>
<accession>A0A2P6NTL5</accession>
<reference evidence="3 4" key="1">
    <citation type="journal article" date="2018" name="Genome Biol. Evol.">
        <title>Multiple Roots of Fruiting Body Formation in Amoebozoa.</title>
        <authorList>
            <person name="Hillmann F."/>
            <person name="Forbes G."/>
            <person name="Novohradska S."/>
            <person name="Ferling I."/>
            <person name="Riege K."/>
            <person name="Groth M."/>
            <person name="Westermann M."/>
            <person name="Marz M."/>
            <person name="Spaller T."/>
            <person name="Winckler T."/>
            <person name="Schaap P."/>
            <person name="Glockner G."/>
        </authorList>
    </citation>
    <scope>NUCLEOTIDE SEQUENCE [LARGE SCALE GENOMIC DNA]</scope>
    <source>
        <strain evidence="3 4">Jena</strain>
    </source>
</reference>
<dbReference type="AlphaFoldDB" id="A0A2P6NTL5"/>
<dbReference type="PROSITE" id="PS50234">
    <property type="entry name" value="VWFA"/>
    <property type="match status" value="1"/>
</dbReference>